<name>A0ABQ0JGH6_9VIBR</name>
<dbReference type="EMBL" id="BBMS01000034">
    <property type="protein sequence ID" value="GAL27828.1"/>
    <property type="molecule type" value="Genomic_DNA"/>
</dbReference>
<dbReference type="Proteomes" id="UP000029223">
    <property type="component" value="Unassembled WGS sequence"/>
</dbReference>
<keyword evidence="2" id="KW-1185">Reference proteome</keyword>
<evidence type="ECO:0000313" key="1">
    <source>
        <dbReference type="EMBL" id="GAL27828.1"/>
    </source>
</evidence>
<organism evidence="1 2">
    <name type="scientific">Vibrio variabilis</name>
    <dbReference type="NCBI Taxonomy" id="990271"/>
    <lineage>
        <taxon>Bacteria</taxon>
        <taxon>Pseudomonadati</taxon>
        <taxon>Pseudomonadota</taxon>
        <taxon>Gammaproteobacteria</taxon>
        <taxon>Vibrionales</taxon>
        <taxon>Vibrionaceae</taxon>
        <taxon>Vibrio</taxon>
    </lineage>
</organism>
<accession>A0ABQ0JGH6</accession>
<proteinExistence type="predicted"/>
<comment type="caution">
    <text evidence="1">The sequence shown here is derived from an EMBL/GenBank/DDBJ whole genome shotgun (WGS) entry which is preliminary data.</text>
</comment>
<reference evidence="2" key="1">
    <citation type="submission" date="2014-09" db="EMBL/GenBank/DDBJ databases">
        <title>Vibrio variabilis JCM 19239. (C206) whole genome shotgun sequence.</title>
        <authorList>
            <person name="Sawabe T."/>
            <person name="Meirelles P."/>
            <person name="Nakanishi M."/>
            <person name="Sayaka M."/>
            <person name="Hattori M."/>
            <person name="Ohkuma M."/>
        </authorList>
    </citation>
    <scope>NUCLEOTIDE SEQUENCE [LARGE SCALE GENOMIC DNA]</scope>
    <source>
        <strain evidence="2">JCM 19239</strain>
    </source>
</reference>
<gene>
    <name evidence="1" type="ORF">JCM19239_4793</name>
</gene>
<protein>
    <submittedName>
        <fullName evidence="1">Uncharacterized protein</fullName>
    </submittedName>
</protein>
<evidence type="ECO:0000313" key="2">
    <source>
        <dbReference type="Proteomes" id="UP000029223"/>
    </source>
</evidence>
<sequence length="37" mass="4140">MGCKEGSHLMVDVVLERCGPKLKKNASNSFFSYRYSG</sequence>